<dbReference type="PANTHER" id="PTHR28293">
    <property type="entry name" value="NUCLEAR RIM PROTEIN 1"/>
    <property type="match status" value="1"/>
</dbReference>
<keyword evidence="6" id="KW-1185">Reference proteome</keyword>
<dbReference type="STRING" id="665079.A7EQK9"/>
<evidence type="ECO:0000256" key="1">
    <source>
        <dbReference type="ARBA" id="ARBA00004127"/>
    </source>
</evidence>
<evidence type="ECO:0000256" key="3">
    <source>
        <dbReference type="ARBA" id="ARBA00022989"/>
    </source>
</evidence>
<dbReference type="GO" id="GO:0012505">
    <property type="term" value="C:endomembrane system"/>
    <property type="evidence" value="ECO:0007669"/>
    <property type="project" value="UniProtKB-SubCell"/>
</dbReference>
<dbReference type="AlphaFoldDB" id="A7EQK9"/>
<keyword evidence="2" id="KW-0812">Transmembrane</keyword>
<name>A7EQK9_SCLS1</name>
<keyword evidence="4" id="KW-0472">Membrane</keyword>
<protein>
    <submittedName>
        <fullName evidence="5">Uncharacterized protein</fullName>
    </submittedName>
</protein>
<dbReference type="PANTHER" id="PTHR28293:SF1">
    <property type="entry name" value="NUCLEAR RIM PROTEIN 1"/>
    <property type="match status" value="1"/>
</dbReference>
<accession>A7EQK9</accession>
<comment type="subcellular location">
    <subcellularLocation>
        <location evidence="1">Endomembrane system</location>
        <topology evidence="1">Multi-pass membrane protein</topology>
    </subcellularLocation>
</comment>
<evidence type="ECO:0000313" key="6">
    <source>
        <dbReference type="Proteomes" id="UP000001312"/>
    </source>
</evidence>
<evidence type="ECO:0000256" key="2">
    <source>
        <dbReference type="ARBA" id="ARBA00022692"/>
    </source>
</evidence>
<dbReference type="RefSeq" id="XP_001590987.1">
    <property type="nucleotide sequence ID" value="XM_001590937.1"/>
</dbReference>
<evidence type="ECO:0000313" key="5">
    <source>
        <dbReference type="EMBL" id="EDN91751.1"/>
    </source>
</evidence>
<proteinExistence type="predicted"/>
<dbReference type="Proteomes" id="UP000001312">
    <property type="component" value="Unassembled WGS sequence"/>
</dbReference>
<dbReference type="GeneID" id="5487585"/>
<dbReference type="InterPro" id="IPR018819">
    <property type="entry name" value="Nur1/Mug154"/>
</dbReference>
<dbReference type="OMA" id="ERITDWF"/>
<dbReference type="InParanoid" id="A7EQK9"/>
<evidence type="ECO:0000256" key="4">
    <source>
        <dbReference type="ARBA" id="ARBA00023136"/>
    </source>
</evidence>
<organism evidence="5 6">
    <name type="scientific">Sclerotinia sclerotiorum (strain ATCC 18683 / 1980 / Ss-1)</name>
    <name type="common">White mold</name>
    <name type="synonym">Whetzelinia sclerotiorum</name>
    <dbReference type="NCBI Taxonomy" id="665079"/>
    <lineage>
        <taxon>Eukaryota</taxon>
        <taxon>Fungi</taxon>
        <taxon>Dikarya</taxon>
        <taxon>Ascomycota</taxon>
        <taxon>Pezizomycotina</taxon>
        <taxon>Leotiomycetes</taxon>
        <taxon>Helotiales</taxon>
        <taxon>Sclerotiniaceae</taxon>
        <taxon>Sclerotinia</taxon>
    </lineage>
</organism>
<gene>
    <name evidence="5" type="ORF">SS1G_07611</name>
</gene>
<dbReference type="KEGG" id="ssl:SS1G_07611"/>
<dbReference type="EMBL" id="CH476630">
    <property type="protein sequence ID" value="EDN91751.1"/>
    <property type="molecule type" value="Genomic_DNA"/>
</dbReference>
<sequence>MPRLVRRRPLRERITDWFNIHDWVLWISEEIETRDWDSKAYANPLAFGLHFMLLIARANSGNGGSGNVDDVFGDVPSGTGWLSYLVRLTIMNTGI</sequence>
<reference evidence="6" key="1">
    <citation type="journal article" date="2011" name="PLoS Genet.">
        <title>Genomic analysis of the necrotrophic fungal pathogens Sclerotinia sclerotiorum and Botrytis cinerea.</title>
        <authorList>
            <person name="Amselem J."/>
            <person name="Cuomo C.A."/>
            <person name="van Kan J.A."/>
            <person name="Viaud M."/>
            <person name="Benito E.P."/>
            <person name="Couloux A."/>
            <person name="Coutinho P.M."/>
            <person name="de Vries R.P."/>
            <person name="Dyer P.S."/>
            <person name="Fillinger S."/>
            <person name="Fournier E."/>
            <person name="Gout L."/>
            <person name="Hahn M."/>
            <person name="Kohn L."/>
            <person name="Lapalu N."/>
            <person name="Plummer K.M."/>
            <person name="Pradier J.M."/>
            <person name="Quevillon E."/>
            <person name="Sharon A."/>
            <person name="Simon A."/>
            <person name="ten Have A."/>
            <person name="Tudzynski B."/>
            <person name="Tudzynski P."/>
            <person name="Wincker P."/>
            <person name="Andrew M."/>
            <person name="Anthouard V."/>
            <person name="Beever R.E."/>
            <person name="Beffa R."/>
            <person name="Benoit I."/>
            <person name="Bouzid O."/>
            <person name="Brault B."/>
            <person name="Chen Z."/>
            <person name="Choquer M."/>
            <person name="Collemare J."/>
            <person name="Cotton P."/>
            <person name="Danchin E.G."/>
            <person name="Da Silva C."/>
            <person name="Gautier A."/>
            <person name="Giraud C."/>
            <person name="Giraud T."/>
            <person name="Gonzalez C."/>
            <person name="Grossetete S."/>
            <person name="Guldener U."/>
            <person name="Henrissat B."/>
            <person name="Howlett B.J."/>
            <person name="Kodira C."/>
            <person name="Kretschmer M."/>
            <person name="Lappartient A."/>
            <person name="Leroch M."/>
            <person name="Levis C."/>
            <person name="Mauceli E."/>
            <person name="Neuveglise C."/>
            <person name="Oeser B."/>
            <person name="Pearson M."/>
            <person name="Poulain J."/>
            <person name="Poussereau N."/>
            <person name="Quesneville H."/>
            <person name="Rascle C."/>
            <person name="Schumacher J."/>
            <person name="Segurens B."/>
            <person name="Sexton A."/>
            <person name="Silva E."/>
            <person name="Sirven C."/>
            <person name="Soanes D.M."/>
            <person name="Talbot N.J."/>
            <person name="Templeton M."/>
            <person name="Yandava C."/>
            <person name="Yarden O."/>
            <person name="Zeng Q."/>
            <person name="Rollins J.A."/>
            <person name="Lebrun M.H."/>
            <person name="Dickman M."/>
        </authorList>
    </citation>
    <scope>NUCLEOTIDE SEQUENCE [LARGE SCALE GENOMIC DNA]</scope>
    <source>
        <strain evidence="6">ATCC 18683 / 1980 / Ss-1</strain>
    </source>
</reference>
<keyword evidence="3" id="KW-1133">Transmembrane helix</keyword>